<dbReference type="InterPro" id="IPR034593">
    <property type="entry name" value="DgoD-like"/>
</dbReference>
<dbReference type="InterPro" id="IPR029017">
    <property type="entry name" value="Enolase-like_N"/>
</dbReference>
<comment type="caution">
    <text evidence="4">The sequence shown here is derived from an EMBL/GenBank/DDBJ whole genome shotgun (WGS) entry which is preliminary data.</text>
</comment>
<keyword evidence="5" id="KW-1185">Reference proteome</keyword>
<evidence type="ECO:0000313" key="4">
    <source>
        <dbReference type="EMBL" id="MBD1600289.1"/>
    </source>
</evidence>
<dbReference type="InterPro" id="IPR029065">
    <property type="entry name" value="Enolase_C-like"/>
</dbReference>
<dbReference type="SUPFAM" id="SSF51604">
    <property type="entry name" value="Enolase C-terminal domain-like"/>
    <property type="match status" value="1"/>
</dbReference>
<feature type="domain" description="Mandelate racemase/muconate lactonizing enzyme C-terminal" evidence="3">
    <location>
        <begin position="142"/>
        <end position="239"/>
    </location>
</feature>
<dbReference type="Gene3D" id="3.20.20.120">
    <property type="entry name" value="Enolase-like C-terminal domain"/>
    <property type="match status" value="1"/>
</dbReference>
<dbReference type="SMART" id="SM00922">
    <property type="entry name" value="MR_MLE"/>
    <property type="match status" value="1"/>
</dbReference>
<dbReference type="Gene3D" id="3.30.390.10">
    <property type="entry name" value="Enolase-like, N-terminal domain"/>
    <property type="match status" value="1"/>
</dbReference>
<protein>
    <submittedName>
        <fullName evidence="4">Mandelate racemase/muconate lactonizing enzyme family protein</fullName>
    </submittedName>
</protein>
<keyword evidence="2" id="KW-0479">Metal-binding</keyword>
<evidence type="ECO:0000256" key="2">
    <source>
        <dbReference type="ARBA" id="ARBA00022723"/>
    </source>
</evidence>
<dbReference type="PANTHER" id="PTHR48080">
    <property type="entry name" value="D-GALACTONATE DEHYDRATASE-RELATED"/>
    <property type="match status" value="1"/>
</dbReference>
<evidence type="ECO:0000256" key="1">
    <source>
        <dbReference type="ARBA" id="ARBA00008031"/>
    </source>
</evidence>
<name>A0ABR7Z471_9PSED</name>
<evidence type="ECO:0000259" key="3">
    <source>
        <dbReference type="SMART" id="SM00922"/>
    </source>
</evidence>
<sequence>MRAELRTAHLHYGNGVQLHTAASGNVASLHALYLLLHDENLDAIAEVRINIPYLNGYGPQAVIDDALATLAKANWAQGAGALLAELDEWAAGCTLPVRNLIDVALHDWLAKRAGVALAVYLGAQPAPNAAWGTNQTLFWSPFDTFIQQARAYVARGYRELKVRVAVADFAEDLRRIKALRDEFGDEVKISADANGQWSYAGAQHHLDLLAGYGLAYLEQPIAAGDWDALGRLAETSPLPLMVDESLASPEDVARLCELRGRIWAHLKLVKLGGIGPSIAAAHSLQRAGVPFMIGQMNEGAAATAAALHVACATGPAFAELYGADGLVDDAAAGIRYAAGRVQAAAQPGLGVTFDATKTQLIRSFQ</sequence>
<proteinExistence type="inferred from homology"/>
<evidence type="ECO:0000313" key="5">
    <source>
        <dbReference type="Proteomes" id="UP000805841"/>
    </source>
</evidence>
<dbReference type="Pfam" id="PF13378">
    <property type="entry name" value="MR_MLE_C"/>
    <property type="match status" value="1"/>
</dbReference>
<accession>A0ABR7Z471</accession>
<dbReference type="SFLD" id="SFLDS00001">
    <property type="entry name" value="Enolase"/>
    <property type="match status" value="1"/>
</dbReference>
<dbReference type="InterPro" id="IPR036849">
    <property type="entry name" value="Enolase-like_C_sf"/>
</dbReference>
<organism evidence="4 5">
    <name type="scientific">Pseudomonas typographi</name>
    <dbReference type="NCBI Taxonomy" id="2715964"/>
    <lineage>
        <taxon>Bacteria</taxon>
        <taxon>Pseudomonadati</taxon>
        <taxon>Pseudomonadota</taxon>
        <taxon>Gammaproteobacteria</taxon>
        <taxon>Pseudomonadales</taxon>
        <taxon>Pseudomonadaceae</taxon>
        <taxon>Pseudomonas</taxon>
    </lineage>
</organism>
<comment type="similarity">
    <text evidence="1">Belongs to the mandelate racemase/muconate lactonizing enzyme family.</text>
</comment>
<dbReference type="PROSITE" id="PS00909">
    <property type="entry name" value="MR_MLE_2"/>
    <property type="match status" value="1"/>
</dbReference>
<dbReference type="InterPro" id="IPR013342">
    <property type="entry name" value="Mandelate_racemase_C"/>
</dbReference>
<gene>
    <name evidence="4" type="ORF">HAQ05_16450</name>
</gene>
<dbReference type="Proteomes" id="UP000805841">
    <property type="component" value="Unassembled WGS sequence"/>
</dbReference>
<dbReference type="InterPro" id="IPR018110">
    <property type="entry name" value="Mandel_Rmase/mucon_lact_enz_CS"/>
</dbReference>
<dbReference type="PANTHER" id="PTHR48080:SF3">
    <property type="entry name" value="ENOLASE SUPERFAMILY MEMBER DDB_G0284701"/>
    <property type="match status" value="1"/>
</dbReference>
<dbReference type="EMBL" id="JAAOCA010000020">
    <property type="protein sequence ID" value="MBD1600289.1"/>
    <property type="molecule type" value="Genomic_DNA"/>
</dbReference>
<reference evidence="4 5" key="1">
    <citation type="journal article" date="2020" name="Insects">
        <title>Bacteria Belonging to Pseudomonas typographi sp. nov. from the Bark Beetle Ips typographus Have Genomic Potential to Aid in the Host Ecology.</title>
        <authorList>
            <person name="Peral-Aranega E."/>
            <person name="Saati-Santamaria Z."/>
            <person name="Kolarik M."/>
            <person name="Rivas R."/>
            <person name="Garcia-Fraile P."/>
        </authorList>
    </citation>
    <scope>NUCLEOTIDE SEQUENCE [LARGE SCALE GENOMIC DNA]</scope>
    <source>
        <strain evidence="4 5">CA3A</strain>
    </source>
</reference>
<dbReference type="RefSeq" id="WP_190422480.1">
    <property type="nucleotide sequence ID" value="NZ_JAAOCA010000020.1"/>
</dbReference>